<sequence length="187" mass="21320">MQRNNGMPACASCKHQRKKCTDDCTLANFFPVNKTREFEAVHKVFGVSNLTKMVKNVKEEDRKRASDSLIWEALCRQKDPVLGSFGEYMKLYEELKLYKSQCQVPLLEGLAHKSAPDFIGWNNNGKMDFGGVVNTDAYNYIHDNGNSLVDSCQHGFAEKLRQVRENGSLGILPQQQSVIDFNQQYYL</sequence>
<proteinExistence type="inferred from homology"/>
<protein>
    <recommendedName>
        <fullName evidence="2">LOB domain-containing protein</fullName>
    </recommendedName>
</protein>
<dbReference type="EMBL" id="CAUOFW020003900">
    <property type="protein sequence ID" value="CAK9162581.1"/>
    <property type="molecule type" value="Genomic_DNA"/>
</dbReference>
<keyword evidence="5" id="KW-1185">Reference proteome</keyword>
<name>A0ABC8T3B4_9AQUA</name>
<dbReference type="Pfam" id="PF03195">
    <property type="entry name" value="LOB"/>
    <property type="match status" value="1"/>
</dbReference>
<evidence type="ECO:0000259" key="2">
    <source>
        <dbReference type="PROSITE" id="PS50891"/>
    </source>
</evidence>
<evidence type="ECO:0000313" key="4">
    <source>
        <dbReference type="EMBL" id="CAK9162581.1"/>
    </source>
</evidence>
<dbReference type="PROSITE" id="PS50891">
    <property type="entry name" value="LOB"/>
    <property type="match status" value="1"/>
</dbReference>
<comment type="similarity">
    <text evidence="1">Belongs to the LOB domain-containing protein family.</text>
</comment>
<accession>A0ABC8T3B4</accession>
<gene>
    <name evidence="3" type="ORF">ILEXP_LOCUS16359</name>
    <name evidence="4" type="ORF">ILEXP_LOCUS31453</name>
</gene>
<dbReference type="InterPro" id="IPR004883">
    <property type="entry name" value="LOB"/>
</dbReference>
<evidence type="ECO:0000256" key="1">
    <source>
        <dbReference type="ARBA" id="ARBA00005474"/>
    </source>
</evidence>
<organism evidence="4 5">
    <name type="scientific">Ilex paraguariensis</name>
    <name type="common">yerba mate</name>
    <dbReference type="NCBI Taxonomy" id="185542"/>
    <lineage>
        <taxon>Eukaryota</taxon>
        <taxon>Viridiplantae</taxon>
        <taxon>Streptophyta</taxon>
        <taxon>Embryophyta</taxon>
        <taxon>Tracheophyta</taxon>
        <taxon>Spermatophyta</taxon>
        <taxon>Magnoliopsida</taxon>
        <taxon>eudicotyledons</taxon>
        <taxon>Gunneridae</taxon>
        <taxon>Pentapetalae</taxon>
        <taxon>asterids</taxon>
        <taxon>campanulids</taxon>
        <taxon>Aquifoliales</taxon>
        <taxon>Aquifoliaceae</taxon>
        <taxon>Ilex</taxon>
    </lineage>
</organism>
<dbReference type="AlphaFoldDB" id="A0ABC8T3B4"/>
<dbReference type="EMBL" id="CAUOFW020001748">
    <property type="protein sequence ID" value="CAK9148421.1"/>
    <property type="molecule type" value="Genomic_DNA"/>
</dbReference>
<dbReference type="Proteomes" id="UP001642360">
    <property type="component" value="Unassembled WGS sequence"/>
</dbReference>
<reference evidence="4 5" key="1">
    <citation type="submission" date="2024-02" db="EMBL/GenBank/DDBJ databases">
        <authorList>
            <person name="Vignale AGUSTIN F."/>
            <person name="Sosa J E."/>
            <person name="Modenutti C."/>
        </authorList>
    </citation>
    <scope>NUCLEOTIDE SEQUENCE [LARGE SCALE GENOMIC DNA]</scope>
</reference>
<dbReference type="PANTHER" id="PTHR31301:SF19">
    <property type="entry name" value="LOB DOMAIN-CONTAINING PROTEIN 2"/>
    <property type="match status" value="1"/>
</dbReference>
<evidence type="ECO:0000313" key="5">
    <source>
        <dbReference type="Proteomes" id="UP001642360"/>
    </source>
</evidence>
<comment type="caution">
    <text evidence="4">The sequence shown here is derived from an EMBL/GenBank/DDBJ whole genome shotgun (WGS) entry which is preliminary data.</text>
</comment>
<dbReference type="PANTHER" id="PTHR31301">
    <property type="entry name" value="LOB DOMAIN-CONTAINING PROTEIN 4-RELATED"/>
    <property type="match status" value="1"/>
</dbReference>
<feature type="domain" description="LOB" evidence="2">
    <location>
        <begin position="8"/>
        <end position="109"/>
    </location>
</feature>
<evidence type="ECO:0000313" key="3">
    <source>
        <dbReference type="EMBL" id="CAK9148421.1"/>
    </source>
</evidence>